<name>A0A0K0DBV3_ANGCA</name>
<dbReference type="WBParaSite" id="ACAC_0000795401-mRNA-1">
    <property type="protein sequence ID" value="ACAC_0000795401-mRNA-1"/>
    <property type="gene ID" value="ACAC_0000795401"/>
</dbReference>
<protein>
    <submittedName>
        <fullName evidence="3">Transposase</fullName>
    </submittedName>
</protein>
<evidence type="ECO:0000313" key="3">
    <source>
        <dbReference type="WBParaSite" id="ACAC_0000795401-mRNA-1"/>
    </source>
</evidence>
<feature type="compositionally biased region" description="Basic and acidic residues" evidence="1">
    <location>
        <begin position="15"/>
        <end position="27"/>
    </location>
</feature>
<dbReference type="Proteomes" id="UP000035642">
    <property type="component" value="Unassembled WGS sequence"/>
</dbReference>
<feature type="region of interest" description="Disordered" evidence="1">
    <location>
        <begin position="14"/>
        <end position="40"/>
    </location>
</feature>
<keyword evidence="2" id="KW-1185">Reference proteome</keyword>
<sequence length="80" mass="8963">MKCVICPRQSAANHDVNRGHEKAKHIDLPPQRTRPSPVGGVQHSWLDRVHCLRTVAAQSQQDRPPLLSIVVLIDHIHLAI</sequence>
<reference evidence="3" key="2">
    <citation type="submission" date="2017-02" db="UniProtKB">
        <authorList>
            <consortium name="WormBaseParasite"/>
        </authorList>
    </citation>
    <scope>IDENTIFICATION</scope>
</reference>
<dbReference type="AlphaFoldDB" id="A0A0K0DBV3"/>
<evidence type="ECO:0000256" key="1">
    <source>
        <dbReference type="SAM" id="MobiDB-lite"/>
    </source>
</evidence>
<accession>A0A0K0DBV3</accession>
<reference evidence="2" key="1">
    <citation type="submission" date="2012-09" db="EMBL/GenBank/DDBJ databases">
        <authorList>
            <person name="Martin A.A."/>
        </authorList>
    </citation>
    <scope>NUCLEOTIDE SEQUENCE</scope>
</reference>
<evidence type="ECO:0000313" key="2">
    <source>
        <dbReference type="Proteomes" id="UP000035642"/>
    </source>
</evidence>
<proteinExistence type="predicted"/>
<organism evidence="2 3">
    <name type="scientific">Angiostrongylus cantonensis</name>
    <name type="common">Rat lungworm</name>
    <dbReference type="NCBI Taxonomy" id="6313"/>
    <lineage>
        <taxon>Eukaryota</taxon>
        <taxon>Metazoa</taxon>
        <taxon>Ecdysozoa</taxon>
        <taxon>Nematoda</taxon>
        <taxon>Chromadorea</taxon>
        <taxon>Rhabditida</taxon>
        <taxon>Rhabditina</taxon>
        <taxon>Rhabditomorpha</taxon>
        <taxon>Strongyloidea</taxon>
        <taxon>Metastrongylidae</taxon>
        <taxon>Angiostrongylus</taxon>
    </lineage>
</organism>